<dbReference type="GeneTree" id="ENSGT01030000238095"/>
<keyword evidence="2" id="KW-1185">Reference proteome</keyword>
<dbReference type="AlphaFoldDB" id="A0A7N9CBP8"/>
<dbReference type="Proteomes" id="UP000233100">
    <property type="component" value="Chromosome 1"/>
</dbReference>
<protein>
    <submittedName>
        <fullName evidence="1">Uncharacterized protein</fullName>
    </submittedName>
</protein>
<evidence type="ECO:0000313" key="1">
    <source>
        <dbReference type="Ensembl" id="ENSMFAP00000047749.1"/>
    </source>
</evidence>
<reference evidence="1" key="3">
    <citation type="submission" date="2025-09" db="UniProtKB">
        <authorList>
            <consortium name="Ensembl"/>
        </authorList>
    </citation>
    <scope>IDENTIFICATION</scope>
</reference>
<sequence length="96" mass="11010">MPVILALWKAEAGGLLVLRSSRPAWATWRNPVSTKNRKKIAGRGGARLWSQLLRRLRWEDRLTPEGGGCSELRWRHCIPTPAKQTLSLKKKKKKKK</sequence>
<name>A0A7N9CBP8_MACFA</name>
<accession>A0A7N9CBP8</accession>
<reference evidence="1 2" key="1">
    <citation type="submission" date="2013-03" db="EMBL/GenBank/DDBJ databases">
        <authorList>
            <person name="Warren W."/>
            <person name="Wilson R.K."/>
        </authorList>
    </citation>
    <scope>NUCLEOTIDE SEQUENCE</scope>
</reference>
<dbReference type="Ensembl" id="ENSMFAT00000083891.1">
    <property type="protein sequence ID" value="ENSMFAP00000047749.1"/>
    <property type="gene ID" value="ENSMFAG00000052870.1"/>
</dbReference>
<proteinExistence type="predicted"/>
<reference evidence="1" key="2">
    <citation type="submission" date="2025-08" db="UniProtKB">
        <authorList>
            <consortium name="Ensembl"/>
        </authorList>
    </citation>
    <scope>IDENTIFICATION</scope>
</reference>
<organism evidence="1 2">
    <name type="scientific">Macaca fascicularis</name>
    <name type="common">Crab-eating macaque</name>
    <name type="synonym">Cynomolgus monkey</name>
    <dbReference type="NCBI Taxonomy" id="9541"/>
    <lineage>
        <taxon>Eukaryota</taxon>
        <taxon>Metazoa</taxon>
        <taxon>Chordata</taxon>
        <taxon>Craniata</taxon>
        <taxon>Vertebrata</taxon>
        <taxon>Euteleostomi</taxon>
        <taxon>Mammalia</taxon>
        <taxon>Eutheria</taxon>
        <taxon>Euarchontoglires</taxon>
        <taxon>Primates</taxon>
        <taxon>Haplorrhini</taxon>
        <taxon>Catarrhini</taxon>
        <taxon>Cercopithecidae</taxon>
        <taxon>Cercopithecinae</taxon>
        <taxon>Macaca</taxon>
    </lineage>
</organism>
<evidence type="ECO:0000313" key="2">
    <source>
        <dbReference type="Proteomes" id="UP000233100"/>
    </source>
</evidence>